<dbReference type="GO" id="GO:0006352">
    <property type="term" value="P:DNA-templated transcription initiation"/>
    <property type="evidence" value="ECO:0007669"/>
    <property type="project" value="InterPro"/>
</dbReference>
<dbReference type="PANTHER" id="PTHR30603:SF47">
    <property type="entry name" value="RNA POLYMERASE SIGMA FACTOR SIGD, CHLOROPLASTIC"/>
    <property type="match status" value="1"/>
</dbReference>
<evidence type="ECO:0000313" key="8">
    <source>
        <dbReference type="EMBL" id="MBU3804004.1"/>
    </source>
</evidence>
<accession>A0A9E2NL65</accession>
<keyword evidence="2 5" id="KW-0731">Sigma factor</keyword>
<organism evidence="8 9">
    <name type="scientific">Candidatus Cellulosilyticum pullistercoris</name>
    <dbReference type="NCBI Taxonomy" id="2838521"/>
    <lineage>
        <taxon>Bacteria</taxon>
        <taxon>Bacillati</taxon>
        <taxon>Bacillota</taxon>
        <taxon>Clostridia</taxon>
        <taxon>Lachnospirales</taxon>
        <taxon>Cellulosilyticaceae</taxon>
        <taxon>Cellulosilyticum</taxon>
    </lineage>
</organism>
<evidence type="ECO:0000259" key="6">
    <source>
        <dbReference type="PROSITE" id="PS00715"/>
    </source>
</evidence>
<gene>
    <name evidence="8" type="ORF">H9872_04515</name>
</gene>
<dbReference type="SUPFAM" id="SSF88659">
    <property type="entry name" value="Sigma3 and sigma4 domains of RNA polymerase sigma factors"/>
    <property type="match status" value="1"/>
</dbReference>
<dbReference type="PRINTS" id="PR00046">
    <property type="entry name" value="SIGMA70FCT"/>
</dbReference>
<dbReference type="CDD" id="cd06171">
    <property type="entry name" value="Sigma70_r4"/>
    <property type="match status" value="1"/>
</dbReference>
<evidence type="ECO:0000313" key="9">
    <source>
        <dbReference type="Proteomes" id="UP000824229"/>
    </source>
</evidence>
<dbReference type="PROSITE" id="PS00715">
    <property type="entry name" value="SIGMA70_1"/>
    <property type="match status" value="1"/>
</dbReference>
<dbReference type="InterPro" id="IPR050239">
    <property type="entry name" value="Sigma-70_RNA_pol_init_factors"/>
</dbReference>
<dbReference type="Gene3D" id="1.10.10.10">
    <property type="entry name" value="Winged helix-like DNA-binding domain superfamily/Winged helix DNA-binding domain"/>
    <property type="match status" value="1"/>
</dbReference>
<dbReference type="InterPro" id="IPR007627">
    <property type="entry name" value="RNA_pol_sigma70_r2"/>
</dbReference>
<evidence type="ECO:0000256" key="3">
    <source>
        <dbReference type="ARBA" id="ARBA00023125"/>
    </source>
</evidence>
<dbReference type="InterPro" id="IPR013325">
    <property type="entry name" value="RNA_pol_sigma_r2"/>
</dbReference>
<dbReference type="InterPro" id="IPR014284">
    <property type="entry name" value="RNA_pol_sigma-70_dom"/>
</dbReference>
<dbReference type="AlphaFoldDB" id="A0A9E2NL65"/>
<evidence type="ECO:0000259" key="7">
    <source>
        <dbReference type="PROSITE" id="PS00716"/>
    </source>
</evidence>
<evidence type="ECO:0000256" key="2">
    <source>
        <dbReference type="ARBA" id="ARBA00023082"/>
    </source>
</evidence>
<evidence type="ECO:0000256" key="5">
    <source>
        <dbReference type="RuleBase" id="RU362124"/>
    </source>
</evidence>
<proteinExistence type="inferred from homology"/>
<dbReference type="PROSITE" id="PS00716">
    <property type="entry name" value="SIGMA70_2"/>
    <property type="match status" value="1"/>
</dbReference>
<dbReference type="Pfam" id="PF04545">
    <property type="entry name" value="Sigma70_r4"/>
    <property type="match status" value="1"/>
</dbReference>
<evidence type="ECO:0000256" key="4">
    <source>
        <dbReference type="ARBA" id="ARBA00023163"/>
    </source>
</evidence>
<dbReference type="SUPFAM" id="SSF88946">
    <property type="entry name" value="Sigma2 domain of RNA polymerase sigma factors"/>
    <property type="match status" value="1"/>
</dbReference>
<protein>
    <recommendedName>
        <fullName evidence="5">RNA polymerase sigma factor</fullName>
    </recommendedName>
</protein>
<dbReference type="Gene3D" id="1.20.120.1810">
    <property type="match status" value="1"/>
</dbReference>
<dbReference type="InterPro" id="IPR013324">
    <property type="entry name" value="RNA_pol_sigma_r3/r4-like"/>
</dbReference>
<dbReference type="GO" id="GO:0003677">
    <property type="term" value="F:DNA binding"/>
    <property type="evidence" value="ECO:0007669"/>
    <property type="project" value="UniProtKB-KW"/>
</dbReference>
<dbReference type="Proteomes" id="UP000824229">
    <property type="component" value="Unassembled WGS sequence"/>
</dbReference>
<name>A0A9E2NL65_9FIRM</name>
<comment type="function">
    <text evidence="5">Sigma factors are initiation factors that promote the attachment of RNA polymerase to specific initiation sites and are then released.</text>
</comment>
<keyword evidence="3 5" id="KW-0238">DNA-binding</keyword>
<dbReference type="InterPro" id="IPR036388">
    <property type="entry name" value="WH-like_DNA-bd_sf"/>
</dbReference>
<dbReference type="PANTHER" id="PTHR30603">
    <property type="entry name" value="RNA POLYMERASE SIGMA FACTOR RPO"/>
    <property type="match status" value="1"/>
</dbReference>
<reference evidence="8" key="1">
    <citation type="journal article" date="2021" name="PeerJ">
        <title>Extensive microbial diversity within the chicken gut microbiome revealed by metagenomics and culture.</title>
        <authorList>
            <person name="Gilroy R."/>
            <person name="Ravi A."/>
            <person name="Getino M."/>
            <person name="Pursley I."/>
            <person name="Horton D.L."/>
            <person name="Alikhan N.F."/>
            <person name="Baker D."/>
            <person name="Gharbi K."/>
            <person name="Hall N."/>
            <person name="Watson M."/>
            <person name="Adriaenssens E.M."/>
            <person name="Foster-Nyarko E."/>
            <person name="Jarju S."/>
            <person name="Secka A."/>
            <person name="Antonio M."/>
            <person name="Oren A."/>
            <person name="Chaudhuri R.R."/>
            <person name="La Ragione R."/>
            <person name="Hildebrand F."/>
            <person name="Pallen M.J."/>
        </authorList>
    </citation>
    <scope>NUCLEOTIDE SEQUENCE</scope>
    <source>
        <strain evidence="8">B5-657</strain>
    </source>
</reference>
<dbReference type="NCBIfam" id="TIGR02937">
    <property type="entry name" value="sigma70-ECF"/>
    <property type="match status" value="1"/>
</dbReference>
<keyword evidence="1 5" id="KW-0805">Transcription regulation</keyword>
<reference evidence="8" key="2">
    <citation type="submission" date="2021-04" db="EMBL/GenBank/DDBJ databases">
        <authorList>
            <person name="Gilroy R."/>
        </authorList>
    </citation>
    <scope>NUCLEOTIDE SEQUENCE</scope>
    <source>
        <strain evidence="8">B5-657</strain>
    </source>
</reference>
<dbReference type="InterPro" id="IPR007630">
    <property type="entry name" value="RNA_pol_sigma70_r4"/>
</dbReference>
<dbReference type="InterPro" id="IPR000943">
    <property type="entry name" value="RNA_pol_sigma70"/>
</dbReference>
<sequence length="244" mass="28445">MTNEELVELYQSGDAGSLEELIKKNDGLVHTIARKFNTENIASIEYDDLLQEGRIGLMVAASKYNLNIDNRAAFSTYAIHWIRQKISRFIKYRNTNNETSLNKPVCGEGDEIELADTIVSEEDEFCKIEDSVYYQQLREELTEVMQKQLSLRQRQVIQLRYGFDGKEYTLKETGEIFNVSSARAGQIERESLRKMRNSTWGRMKMSERKEERLQKSNPYIEEYIQYNLGNTLPVNEILKRVTSN</sequence>
<evidence type="ECO:0000256" key="1">
    <source>
        <dbReference type="ARBA" id="ARBA00023015"/>
    </source>
</evidence>
<comment type="caution">
    <text evidence="8">The sequence shown here is derived from an EMBL/GenBank/DDBJ whole genome shotgun (WGS) entry which is preliminary data.</text>
</comment>
<dbReference type="GO" id="GO:0016987">
    <property type="term" value="F:sigma factor activity"/>
    <property type="evidence" value="ECO:0007669"/>
    <property type="project" value="UniProtKB-KW"/>
</dbReference>
<feature type="domain" description="RNA polymerase sigma-70" evidence="6">
    <location>
        <begin position="48"/>
        <end position="61"/>
    </location>
</feature>
<dbReference type="EMBL" id="JAHLFQ010000098">
    <property type="protein sequence ID" value="MBU3804004.1"/>
    <property type="molecule type" value="Genomic_DNA"/>
</dbReference>
<comment type="similarity">
    <text evidence="5">Belongs to the sigma-70 factor family.</text>
</comment>
<keyword evidence="4 5" id="KW-0804">Transcription</keyword>
<dbReference type="Pfam" id="PF04542">
    <property type="entry name" value="Sigma70_r2"/>
    <property type="match status" value="1"/>
</dbReference>
<feature type="domain" description="RNA polymerase sigma-70" evidence="7">
    <location>
        <begin position="169"/>
        <end position="195"/>
    </location>
</feature>